<dbReference type="Proteomes" id="UP000596311">
    <property type="component" value="Chromosome"/>
</dbReference>
<sequence length="680" mass="74224">MTQPREETRESIEAFLHRFFGDGNAAWPNLDPAYPYKDRTLPFVESLRRGDNAPIVLPRLYTGRDRFVVYIIAREPGERAKTAELIRAFAGPTYITYDERVGIQPAWLDPDDPVEQAIREFAHGRATFRLETGRTLEHRRNLAGALELMQRTEARRPPRLWRVAKPLGRLLAEFDAALSAGAEATSEAVLDQLAAAGGVTATNLANLRIKRLDRLGRGEEILQLPELPDALRQDPPLPVKEAILNAVYMGLEDPLAEGNLPDARERLEERGRFVPRLLNTEAGPLGAQAITVLLLAAAVLEDIPALQRLAASLESSDRVGELPSQVWEEAQRVLGVPAQAVADSVPVESATSAADKTDAEPETSSVLDSWSSLLRALSISPGEVKFALLNRSWTSWASPAAHDAALAELLDGLEDQAAEEAWRTVGAFIDAVGYDAQASMTAHAFIRNAVTFDRFGPGDLATLQALTEIALRGSPSEQDYGELLDEIGAYRNRWVSPERAAIALDFVDRLFLAACPSLDARHNLAYGLLEPLWRHQVRLNEADLAFAKRLSRELEVDFPWQERVCSDGGQETPLAALPSTNVLLYSLDEAVLARCAEEIERIAPSVSTAIACDKAGSTQLRHKARAADLIVLATRCAKHAATGFITQHANTKYIHYADGSGSASMLRATVNGLRAVAAGS</sequence>
<organism evidence="1 2">
    <name type="scientific">Streptomyces koyangensis</name>
    <dbReference type="NCBI Taxonomy" id="188770"/>
    <lineage>
        <taxon>Bacteria</taxon>
        <taxon>Bacillati</taxon>
        <taxon>Actinomycetota</taxon>
        <taxon>Actinomycetes</taxon>
        <taxon>Kitasatosporales</taxon>
        <taxon>Streptomycetaceae</taxon>
        <taxon>Streptomyces</taxon>
        <taxon>Streptomyces aurantiacus group</taxon>
    </lineage>
</organism>
<dbReference type="InterPro" id="IPR049807">
    <property type="entry name" value="DpdD-like"/>
</dbReference>
<keyword evidence="2" id="KW-1185">Reference proteome</keyword>
<protein>
    <submittedName>
        <fullName evidence="1">Uncharacterized protein</fullName>
    </submittedName>
</protein>
<accession>A0ABX7EC28</accession>
<proteinExistence type="predicted"/>
<evidence type="ECO:0000313" key="2">
    <source>
        <dbReference type="Proteomes" id="UP000596311"/>
    </source>
</evidence>
<gene>
    <name evidence="1" type="ORF">G9U55_07560</name>
</gene>
<dbReference type="EMBL" id="CP049945">
    <property type="protein sequence ID" value="QRF02076.1"/>
    <property type="molecule type" value="Genomic_DNA"/>
</dbReference>
<evidence type="ECO:0000313" key="1">
    <source>
        <dbReference type="EMBL" id="QRF02076.1"/>
    </source>
</evidence>
<name>A0ABX7EC28_9ACTN</name>
<dbReference type="RefSeq" id="WP_203214269.1">
    <property type="nucleotide sequence ID" value="NZ_CP049945.1"/>
</dbReference>
<reference evidence="1 2" key="1">
    <citation type="submission" date="2020-03" db="EMBL/GenBank/DDBJ databases">
        <title>Genome mining and metabolic profiling illuminate the polycyclic tetramate macrolactams from Streptomyces koyangensis SCSIO 5802.</title>
        <authorList>
            <person name="Ding W."/>
        </authorList>
    </citation>
    <scope>NUCLEOTIDE SEQUENCE [LARGE SCALE GENOMIC DNA]</scope>
    <source>
        <strain evidence="1 2">SCSIO 5802</strain>
    </source>
</reference>
<dbReference type="NCBIfam" id="NF041061">
    <property type="entry name" value="DpdD"/>
    <property type="match status" value="1"/>
</dbReference>